<evidence type="ECO:0000313" key="2">
    <source>
        <dbReference type="Proteomes" id="UP000826195"/>
    </source>
</evidence>
<dbReference type="AlphaFoldDB" id="A0AAV7J4T7"/>
<sequence>MPATGSTLSSVMCNVYTGRIRSTQESVEPCEGPLGTARVTLRVSWYTGNSAPAPATLGVQTLLCPALDRGSRGPQFLHACPLQSRATQFLNADTEQRTEHLPSSCCWITILYTVSSAVVHQYQVNVLDDFSFGCHETSTMDACHETDGVLQQQQQYQ</sequence>
<comment type="caution">
    <text evidence="1">The sequence shown here is derived from an EMBL/GenBank/DDBJ whole genome shotgun (WGS) entry which is preliminary data.</text>
</comment>
<name>A0AAV7J4T7_COTGL</name>
<organism evidence="1 2">
    <name type="scientific">Cotesia glomerata</name>
    <name type="common">Lepidopteran parasitic wasp</name>
    <name type="synonym">Apanteles glomeratus</name>
    <dbReference type="NCBI Taxonomy" id="32391"/>
    <lineage>
        <taxon>Eukaryota</taxon>
        <taxon>Metazoa</taxon>
        <taxon>Ecdysozoa</taxon>
        <taxon>Arthropoda</taxon>
        <taxon>Hexapoda</taxon>
        <taxon>Insecta</taxon>
        <taxon>Pterygota</taxon>
        <taxon>Neoptera</taxon>
        <taxon>Endopterygota</taxon>
        <taxon>Hymenoptera</taxon>
        <taxon>Apocrita</taxon>
        <taxon>Ichneumonoidea</taxon>
        <taxon>Braconidae</taxon>
        <taxon>Microgastrinae</taxon>
        <taxon>Cotesia</taxon>
    </lineage>
</organism>
<accession>A0AAV7J4T7</accession>
<dbReference type="EMBL" id="JAHXZJ010000001">
    <property type="protein sequence ID" value="KAH0567179.1"/>
    <property type="molecule type" value="Genomic_DNA"/>
</dbReference>
<dbReference type="Proteomes" id="UP000826195">
    <property type="component" value="Unassembled WGS sequence"/>
</dbReference>
<reference evidence="1 2" key="1">
    <citation type="journal article" date="2021" name="J. Hered.">
        <title>A chromosome-level genome assembly of the parasitoid wasp, Cotesia glomerata (Hymenoptera: Braconidae).</title>
        <authorList>
            <person name="Pinto B.J."/>
            <person name="Weis J.J."/>
            <person name="Gamble T."/>
            <person name="Ode P.J."/>
            <person name="Paul R."/>
            <person name="Zaspel J.M."/>
        </authorList>
    </citation>
    <scope>NUCLEOTIDE SEQUENCE [LARGE SCALE GENOMIC DNA]</scope>
    <source>
        <strain evidence="1">CgM1</strain>
    </source>
</reference>
<gene>
    <name evidence="1" type="ORF">KQX54_007334</name>
</gene>
<evidence type="ECO:0000313" key="1">
    <source>
        <dbReference type="EMBL" id="KAH0567179.1"/>
    </source>
</evidence>
<protein>
    <submittedName>
        <fullName evidence="1">Uncharacterized protein</fullName>
    </submittedName>
</protein>
<proteinExistence type="predicted"/>
<keyword evidence="2" id="KW-1185">Reference proteome</keyword>